<feature type="non-terminal residue" evidence="6">
    <location>
        <position position="518"/>
    </location>
</feature>
<evidence type="ECO:0000256" key="2">
    <source>
        <dbReference type="ARBA" id="ARBA00044677"/>
    </source>
</evidence>
<proteinExistence type="predicted"/>
<dbReference type="InterPro" id="IPR044917">
    <property type="entry name" value="PRIMPOL"/>
</dbReference>
<dbReference type="PANTHER" id="PTHR31399">
    <property type="entry name" value="DNA-DIRECTED PRIMASE / POLYMERASE PROTEIN"/>
    <property type="match status" value="1"/>
</dbReference>
<dbReference type="Pfam" id="PF03121">
    <property type="entry name" value="Herpes_UL52"/>
    <property type="match status" value="1"/>
</dbReference>
<dbReference type="AlphaFoldDB" id="A0A9W7FDF8"/>
<evidence type="ECO:0000256" key="1">
    <source>
        <dbReference type="ARBA" id="ARBA00026139"/>
    </source>
</evidence>
<accession>A0A9W7FDF8</accession>
<dbReference type="GO" id="GO:0005759">
    <property type="term" value="C:mitochondrial matrix"/>
    <property type="evidence" value="ECO:0007669"/>
    <property type="project" value="TreeGrafter"/>
</dbReference>
<keyword evidence="7" id="KW-1185">Reference proteome</keyword>
<evidence type="ECO:0000256" key="4">
    <source>
        <dbReference type="ARBA" id="ARBA00047303"/>
    </source>
</evidence>
<evidence type="ECO:0000313" key="7">
    <source>
        <dbReference type="Proteomes" id="UP001165082"/>
    </source>
</evidence>
<gene>
    <name evidence="6" type="ORF">TrRE_jg7691</name>
</gene>
<dbReference type="OrthoDB" id="5988181at2759"/>
<dbReference type="EC" id="2.7.7.102" evidence="3"/>
<dbReference type="GO" id="GO:0006264">
    <property type="term" value="P:mitochondrial DNA replication"/>
    <property type="evidence" value="ECO:0007669"/>
    <property type="project" value="TreeGrafter"/>
</dbReference>
<dbReference type="GO" id="GO:0005634">
    <property type="term" value="C:nucleus"/>
    <property type="evidence" value="ECO:0007669"/>
    <property type="project" value="TreeGrafter"/>
</dbReference>
<evidence type="ECO:0000256" key="3">
    <source>
        <dbReference type="ARBA" id="ARBA00044768"/>
    </source>
</evidence>
<dbReference type="GO" id="GO:0009411">
    <property type="term" value="P:response to UV"/>
    <property type="evidence" value="ECO:0007669"/>
    <property type="project" value="TreeGrafter"/>
</dbReference>
<dbReference type="PANTHER" id="PTHR31399:SF0">
    <property type="entry name" value="DNA-DIRECTED PRIMASE_POLYMERASE PROTEIN"/>
    <property type="match status" value="1"/>
</dbReference>
<comment type="catalytic activity">
    <reaction evidence="4">
        <text>DNA(n) + a 2'-deoxyribonucleoside 5'-triphosphate = DNA(n+1) + diphosphate</text>
        <dbReference type="Rhea" id="RHEA:22508"/>
        <dbReference type="Rhea" id="RHEA-COMP:17339"/>
        <dbReference type="Rhea" id="RHEA-COMP:17340"/>
        <dbReference type="ChEBI" id="CHEBI:33019"/>
        <dbReference type="ChEBI" id="CHEBI:61560"/>
        <dbReference type="ChEBI" id="CHEBI:173112"/>
        <dbReference type="EC" id="2.7.7.7"/>
    </reaction>
    <physiologicalReaction direction="left-to-right" evidence="4">
        <dbReference type="Rhea" id="RHEA:22509"/>
    </physiologicalReaction>
</comment>
<dbReference type="GO" id="GO:0031297">
    <property type="term" value="P:replication fork processing"/>
    <property type="evidence" value="ECO:0007669"/>
    <property type="project" value="TreeGrafter"/>
</dbReference>
<organism evidence="6 7">
    <name type="scientific">Triparma retinervis</name>
    <dbReference type="NCBI Taxonomy" id="2557542"/>
    <lineage>
        <taxon>Eukaryota</taxon>
        <taxon>Sar</taxon>
        <taxon>Stramenopiles</taxon>
        <taxon>Ochrophyta</taxon>
        <taxon>Bolidophyceae</taxon>
        <taxon>Parmales</taxon>
        <taxon>Triparmaceae</taxon>
        <taxon>Triparma</taxon>
    </lineage>
</organism>
<comment type="catalytic activity">
    <reaction evidence="2">
        <text>ssDNA + n NTP = ssDNA/pppN(pN)n-1 hybrid + (n-1) diphosphate.</text>
        <dbReference type="EC" id="2.7.7.102"/>
    </reaction>
</comment>
<protein>
    <recommendedName>
        <fullName evidence="1">DNA-directed primase/polymerase protein</fullName>
        <ecNumber evidence="3">2.7.7.102</ecNumber>
    </recommendedName>
</protein>
<evidence type="ECO:0000256" key="5">
    <source>
        <dbReference type="SAM" id="MobiDB-lite"/>
    </source>
</evidence>
<feature type="compositionally biased region" description="Pro residues" evidence="5">
    <location>
        <begin position="331"/>
        <end position="342"/>
    </location>
</feature>
<sequence length="518" mass="57283">MASLRKKSDSEPLRRLIGQSKSLRNLLLSLPHYHSFYPKQAPCLVDFVDELKSLDEPFVQCQMLDGRPNTLVSSPTDPCLSNSPRLFSSELTETGIRRYLLTSYSRFLIHYHSLSSHARHYYELIPQGKSVRVHMDVERRLGVGRGRNRDKRGEGDIVKVLRGEFWRYLVAEFGDDVVPPGLTATQILSSPDTPEVTSVLSSLTVHLTASTLKKFSCHLIFHIPGCLWVDNENMGGFVKAFVEQWNDTKKSSALLNLSSPTPLTQKRLSTALSFTSYALCFERTLVVPLSTSGCSTVLRWNSSGSSSDAHNPKSEVARMETLVKSQVSTYAPPPVPNPPQPPGSSTLPPTSAVDYSSLPASLPFDAASHAGKQNLRLPSCYPILDAYVGGYLCTLHADPHLGVSPGVIGGWSATKVSGAGQSPWVSRLTYDIRGNRWCGNVGRHHRSNNIRFQVDLMGGIEDLGNGGAVWRQMCHDRDCRGYRSEWYEVEEQGVKEWEEGERWDRVCMMAVGGGEGGG</sequence>
<dbReference type="EMBL" id="BRXZ01000356">
    <property type="protein sequence ID" value="GMI10094.1"/>
    <property type="molecule type" value="Genomic_DNA"/>
</dbReference>
<dbReference type="Proteomes" id="UP001165082">
    <property type="component" value="Unassembled WGS sequence"/>
</dbReference>
<dbReference type="GO" id="GO:0042276">
    <property type="term" value="P:error-prone translesion synthesis"/>
    <property type="evidence" value="ECO:0007669"/>
    <property type="project" value="InterPro"/>
</dbReference>
<name>A0A9W7FDF8_9STRA</name>
<evidence type="ECO:0000313" key="6">
    <source>
        <dbReference type="EMBL" id="GMI10094.1"/>
    </source>
</evidence>
<comment type="caution">
    <text evidence="6">The sequence shown here is derived from an EMBL/GenBank/DDBJ whole genome shotgun (WGS) entry which is preliminary data.</text>
</comment>
<feature type="region of interest" description="Disordered" evidence="5">
    <location>
        <begin position="328"/>
        <end position="352"/>
    </location>
</feature>
<reference evidence="6" key="1">
    <citation type="submission" date="2022-07" db="EMBL/GenBank/DDBJ databases">
        <title>Genome analysis of Parmales, a sister group of diatoms, reveals the evolutionary specialization of diatoms from phago-mixotrophs to photoautotrophs.</title>
        <authorList>
            <person name="Ban H."/>
            <person name="Sato S."/>
            <person name="Yoshikawa S."/>
            <person name="Kazumasa Y."/>
            <person name="Nakamura Y."/>
            <person name="Ichinomiya M."/>
            <person name="Saitoh K."/>
            <person name="Sato N."/>
            <person name="Blanc-Mathieu R."/>
            <person name="Endo H."/>
            <person name="Kuwata A."/>
            <person name="Ogata H."/>
        </authorList>
    </citation>
    <scope>NUCLEOTIDE SEQUENCE</scope>
</reference>
<dbReference type="GO" id="GO:0003887">
    <property type="term" value="F:DNA-directed DNA polymerase activity"/>
    <property type="evidence" value="ECO:0007669"/>
    <property type="project" value="UniProtKB-EC"/>
</dbReference>
<dbReference type="GO" id="GO:0003682">
    <property type="term" value="F:chromatin binding"/>
    <property type="evidence" value="ECO:0007669"/>
    <property type="project" value="TreeGrafter"/>
</dbReference>